<dbReference type="STRING" id="247490.KSU1_C1445"/>
<dbReference type="CDD" id="cd07710">
    <property type="entry name" value="arylsulfatase_Sdsa1-like_MBL-fold"/>
    <property type="match status" value="1"/>
</dbReference>
<protein>
    <recommendedName>
        <fullName evidence="8">Linear primary-alkylsulfatase</fullName>
        <ecNumber evidence="7">3.1.6.21</ecNumber>
    </recommendedName>
    <alternativeName>
        <fullName evidence="9">Type III linear primary-alkylsulfatase</fullName>
    </alternativeName>
</protein>
<dbReference type="InterPro" id="IPR036527">
    <property type="entry name" value="SCP2_sterol-bd_dom_sf"/>
</dbReference>
<dbReference type="EMBL" id="BAFH01000003">
    <property type="protein sequence ID" value="GAB63041.1"/>
    <property type="molecule type" value="Genomic_DNA"/>
</dbReference>
<evidence type="ECO:0000256" key="6">
    <source>
        <dbReference type="ARBA" id="ARBA00033751"/>
    </source>
</evidence>
<dbReference type="InterPro" id="IPR044097">
    <property type="entry name" value="Bds1/SdsA1_MBL-fold"/>
</dbReference>
<accession>I3IMU6</accession>
<evidence type="ECO:0000256" key="9">
    <source>
        <dbReference type="ARBA" id="ARBA00075789"/>
    </source>
</evidence>
<proteinExistence type="inferred from homology"/>
<comment type="caution">
    <text evidence="11">The sequence shown here is derived from an EMBL/GenBank/DDBJ whole genome shotgun (WGS) entry which is preliminary data.</text>
</comment>
<dbReference type="OrthoDB" id="9762324at2"/>
<keyword evidence="3" id="KW-0479">Metal-binding</keyword>
<evidence type="ECO:0000256" key="7">
    <source>
        <dbReference type="ARBA" id="ARBA00066568"/>
    </source>
</evidence>
<dbReference type="PANTHER" id="PTHR43223:SF1">
    <property type="entry name" value="ALKYL_ARYL-SULFATASE BDS1"/>
    <property type="match status" value="1"/>
</dbReference>
<dbReference type="FunFam" id="1.25.40.880:FF:000001">
    <property type="entry name" value="SDS hydrolase SdsA1"/>
    <property type="match status" value="1"/>
</dbReference>
<dbReference type="Pfam" id="PF00753">
    <property type="entry name" value="Lactamase_B"/>
    <property type="match status" value="1"/>
</dbReference>
<dbReference type="InterPro" id="IPR036866">
    <property type="entry name" value="RibonucZ/Hydroxyglut_hydro"/>
</dbReference>
<dbReference type="SMART" id="SM00849">
    <property type="entry name" value="Lactamase_B"/>
    <property type="match status" value="1"/>
</dbReference>
<comment type="similarity">
    <text evidence="6">Belongs to the metallo-beta-lactamase superfamily. Type III sulfatase family.</text>
</comment>
<dbReference type="Gene3D" id="1.25.40.880">
    <property type="entry name" value="Alkyl sulfatase, dimerisation domain"/>
    <property type="match status" value="1"/>
</dbReference>
<evidence type="ECO:0000256" key="3">
    <source>
        <dbReference type="ARBA" id="ARBA00022723"/>
    </source>
</evidence>
<feature type="domain" description="Metallo-beta-lactamase" evidence="10">
    <location>
        <begin position="909"/>
        <end position="1131"/>
    </location>
</feature>
<dbReference type="SUPFAM" id="SSF56281">
    <property type="entry name" value="Metallo-hydrolase/oxidoreductase"/>
    <property type="match status" value="1"/>
</dbReference>
<dbReference type="GO" id="GO:0018741">
    <property type="term" value="F:linear primary-alkylsulfatase activity"/>
    <property type="evidence" value="ECO:0007669"/>
    <property type="project" value="UniProtKB-EC"/>
</dbReference>
<evidence type="ECO:0000259" key="10">
    <source>
        <dbReference type="SMART" id="SM00849"/>
    </source>
</evidence>
<gene>
    <name evidence="11" type="ORF">KSU1_C1445</name>
</gene>
<evidence type="ECO:0000256" key="8">
    <source>
        <dbReference type="ARBA" id="ARBA00068034"/>
    </source>
</evidence>
<evidence type="ECO:0000313" key="11">
    <source>
        <dbReference type="EMBL" id="GAB63041.1"/>
    </source>
</evidence>
<dbReference type="EC" id="3.1.6.21" evidence="7"/>
<dbReference type="PROSITE" id="PS00523">
    <property type="entry name" value="SULFATASE_1"/>
    <property type="match status" value="1"/>
</dbReference>
<dbReference type="eggNOG" id="COG3119">
    <property type="taxonomic scope" value="Bacteria"/>
</dbReference>
<dbReference type="GO" id="GO:0046983">
    <property type="term" value="F:protein dimerization activity"/>
    <property type="evidence" value="ECO:0007669"/>
    <property type="project" value="InterPro"/>
</dbReference>
<dbReference type="InterPro" id="IPR052195">
    <property type="entry name" value="Bact_Alkyl/Aryl-Sulfatase"/>
</dbReference>
<keyword evidence="12" id="KW-1185">Reference proteome</keyword>
<sequence>MRARTAAELIVSLALLCLSLVGNLAGQEVLPRPEPPFHGQIGLSIKDSKPYFPKPIQAPKGAPNIVLVLLDDVGFGAASTFGGPCETPTLERLAKSGLRYTQFHTTALCSPTRAALLTGCNHHSVHTGTIMEMATGFPGYDSLMGKDTATVAEILKQKGWNTAWFGKNHNVPDWQSSQAGPFDLWPTGLGFEHFYGFIGGETSQWRPAVFDGTRPIEPYLGNSDYNFDYDMADQAILWVRNQQTIAPGRPFLLYYAPGATHSPHHPKKEWIAKYKGQFDQGWDKMREETLARQKELGLVPANTRLTKRHTGIPAWDSLKPEQKQLYAYMMEIYAGFLEQTDYNIGRVLDAIEKLGQLDNTLVIYLVGDNGASAEGGPGGLLNELTSLNGLFEDEKQTLQRKDDLGTWKTHNHYPYGWAHAMDTPFQWTKQIASHYGGTRNAMVISWPARIKDRGGIRSQWHHTIDIVPTILDVCGMQAPSVVNGVTQKPIEGVSMAYSFDNAKSPPARHTQYFEMFGNRAIYHDGWLACTTPKSAPWEDVTIVPEAAKQDVIIGSKWELYHVTEDFSQAANVADQNPDKLRELQLLFYAEAARYNVLPIDDSKIERFNVSVRPSLTRSRSEFTYYQGQKRIPEGAAPDIKNKSFRITAEVMLAKGDEQGVVLTQGGLFGGYALLFQAGKPVFHYNLANMAHFNIAAKDALAPGQHTIVFDFQYDGGGYGKGGTGTLNVDGKQIAQGRIAGTVPMRITFDETLDVGEDTGTGVSEDYDMPFKFTGKIGKVIVTLGETKMSAVDQKAMQEMAGGKPARSTEPKDAEPATQQANATVLKELNFADRKDFEDAQRGLIAGPASAVIRDSDGKEVWNLQAYDFLKQKDAPATVNPSLWRQDRLNMNAGLFKVVDRIYQVCGLDLSNMTIVEGDKGVILIDPLISAETARAALDLYYQHREKRPIVAVIYTHSHVDHFGGVKGVVDDADVKAGNIRIFAPERFLEAATSENLTAGTVMGRRSDYWYGIVLPRGERGQVDAGIGKASSIGRTTLIAPTDIITKTGEKRIIDGVEMIFHMAPDTEVPAEMMIFFPQFKVFNSTELACHTLHNVLTLRGAQVRDAYKWALYLNEAIAMYGDQIEILIAQHNWPRWGHDRAIKFLKDQRDMYKYIHDQALRLANKGYTMSEIGPMLKLPSSLSRKWYARDYYGTVNHNAKAVYQKYLGWYDMNPANLNPLPPKELAKNYIRYMGGAKAVIAKARADFKKGEYRWVAQAINHVVFADPNNKEARNLQADVLEQLGYQAEAFTWRNNYLTAAYELRNGVHTVSRGAGSLDVITAMTIPMFFDFMGVQLNGPKADGKVIILNWNFTDVGEKYVLNLENSALTYMPNRQDPKLTLQLHLPGQCLMQSLWKKQHSKRRLHPEI</sequence>
<dbReference type="GO" id="GO:0046872">
    <property type="term" value="F:metal ion binding"/>
    <property type="evidence" value="ECO:0007669"/>
    <property type="project" value="UniProtKB-KW"/>
</dbReference>
<evidence type="ECO:0000313" key="12">
    <source>
        <dbReference type="Proteomes" id="UP000002985"/>
    </source>
</evidence>
<organism evidence="11 12">
    <name type="scientific">Candidatus Jettenia caeni</name>
    <dbReference type="NCBI Taxonomy" id="247490"/>
    <lineage>
        <taxon>Bacteria</taxon>
        <taxon>Pseudomonadati</taxon>
        <taxon>Planctomycetota</taxon>
        <taxon>Candidatus Brocadiia</taxon>
        <taxon>Candidatus Brocadiales</taxon>
        <taxon>Candidatus Brocadiaceae</taxon>
        <taxon>Candidatus Jettenia</taxon>
    </lineage>
</organism>
<dbReference type="Gene3D" id="3.60.15.30">
    <property type="entry name" value="Metallo-beta-lactamase domain"/>
    <property type="match status" value="1"/>
</dbReference>
<dbReference type="Gene3D" id="3.40.720.10">
    <property type="entry name" value="Alkaline Phosphatase, subunit A"/>
    <property type="match status" value="1"/>
</dbReference>
<dbReference type="InterPro" id="IPR001279">
    <property type="entry name" value="Metallo-B-lactamas"/>
</dbReference>
<comment type="cofactor">
    <cofactor evidence="1">
        <name>Zn(2+)</name>
        <dbReference type="ChEBI" id="CHEBI:29105"/>
    </cofactor>
</comment>
<dbReference type="eggNOG" id="COG2015">
    <property type="taxonomic scope" value="Bacteria"/>
</dbReference>
<dbReference type="Gene3D" id="3.30.1120.10">
    <property type="match status" value="1"/>
</dbReference>
<evidence type="ECO:0000256" key="2">
    <source>
        <dbReference type="ARBA" id="ARBA00008779"/>
    </source>
</evidence>
<dbReference type="InterPro" id="IPR024607">
    <property type="entry name" value="Sulfatase_CS"/>
</dbReference>
<dbReference type="Gene3D" id="3.30.1050.10">
    <property type="entry name" value="SCP2 sterol-binding domain"/>
    <property type="match status" value="1"/>
</dbReference>
<dbReference type="InterPro" id="IPR017850">
    <property type="entry name" value="Alkaline_phosphatase_core_sf"/>
</dbReference>
<comment type="similarity">
    <text evidence="2">Belongs to the sulfatase family.</text>
</comment>
<dbReference type="GO" id="GO:0018909">
    <property type="term" value="P:dodecyl sulfate metabolic process"/>
    <property type="evidence" value="ECO:0007669"/>
    <property type="project" value="InterPro"/>
</dbReference>
<name>I3IMU6_9BACT</name>
<reference evidence="11 12" key="1">
    <citation type="journal article" date="2012" name="FEBS Lett.">
        <title>Anammox organism KSU-1 expresses a NirK-type copper-containing nitrite reductase instead of a NirS-type with cytochrome cd1.</title>
        <authorList>
            <person name="Hira D."/>
            <person name="Toh H."/>
            <person name="Migita C.T."/>
            <person name="Okubo H."/>
            <person name="Nishiyama T."/>
            <person name="Hattori M."/>
            <person name="Furukawa K."/>
            <person name="Fujii T."/>
        </authorList>
    </citation>
    <scope>NUCLEOTIDE SEQUENCE [LARGE SCALE GENOMIC DNA]</scope>
</reference>
<dbReference type="SUPFAM" id="SSF53649">
    <property type="entry name" value="Alkaline phosphatase-like"/>
    <property type="match status" value="1"/>
</dbReference>
<keyword evidence="5" id="KW-0862">Zinc</keyword>
<dbReference type="Proteomes" id="UP000002985">
    <property type="component" value="Unassembled WGS sequence"/>
</dbReference>
<dbReference type="Pfam" id="PF14864">
    <property type="entry name" value="Alkyl_sulf_C"/>
    <property type="match status" value="1"/>
</dbReference>
<dbReference type="InterPro" id="IPR000917">
    <property type="entry name" value="Sulfatase_N"/>
</dbReference>
<dbReference type="InterPro" id="IPR029228">
    <property type="entry name" value="Alkyl_sulf_dimr"/>
</dbReference>
<evidence type="ECO:0000256" key="4">
    <source>
        <dbReference type="ARBA" id="ARBA00022801"/>
    </source>
</evidence>
<dbReference type="InterPro" id="IPR038536">
    <property type="entry name" value="Alkyl/aryl-sulf_dimr_sf"/>
</dbReference>
<dbReference type="InterPro" id="IPR029229">
    <property type="entry name" value="Alkyl_sulf_C"/>
</dbReference>
<dbReference type="Pfam" id="PF00884">
    <property type="entry name" value="Sulfatase"/>
    <property type="match status" value="1"/>
</dbReference>
<evidence type="ECO:0000256" key="1">
    <source>
        <dbReference type="ARBA" id="ARBA00001947"/>
    </source>
</evidence>
<keyword evidence="4" id="KW-0378">Hydrolase</keyword>
<dbReference type="PANTHER" id="PTHR43223">
    <property type="entry name" value="ALKYL/ARYL-SULFATASE"/>
    <property type="match status" value="1"/>
</dbReference>
<dbReference type="SUPFAM" id="SSF55718">
    <property type="entry name" value="SCP-like"/>
    <property type="match status" value="1"/>
</dbReference>
<evidence type="ECO:0000256" key="5">
    <source>
        <dbReference type="ARBA" id="ARBA00022833"/>
    </source>
</evidence>
<dbReference type="FunFam" id="3.60.15.30:FF:000001">
    <property type="entry name" value="Alkyl/aryl-sulfatase BDS1"/>
    <property type="match status" value="1"/>
</dbReference>
<dbReference type="CDD" id="cd16025">
    <property type="entry name" value="PAS_like"/>
    <property type="match status" value="1"/>
</dbReference>
<dbReference type="Pfam" id="PF14863">
    <property type="entry name" value="Alkyl_sulf_dimr"/>
    <property type="match status" value="1"/>
</dbReference>